<evidence type="ECO:0000256" key="8">
    <source>
        <dbReference type="ARBA" id="ARBA00048090"/>
    </source>
</evidence>
<comment type="catalytic activity">
    <reaction evidence="8 9">
        <text>D-gluconate + ATP = 6-phospho-D-gluconate + ADP + H(+)</text>
        <dbReference type="Rhea" id="RHEA:19433"/>
        <dbReference type="ChEBI" id="CHEBI:15378"/>
        <dbReference type="ChEBI" id="CHEBI:18391"/>
        <dbReference type="ChEBI" id="CHEBI:30616"/>
        <dbReference type="ChEBI" id="CHEBI:58759"/>
        <dbReference type="ChEBI" id="CHEBI:456216"/>
        <dbReference type="EC" id="2.7.1.12"/>
    </reaction>
</comment>
<dbReference type="CDD" id="cd02021">
    <property type="entry name" value="GntK"/>
    <property type="match status" value="1"/>
</dbReference>
<comment type="pathway">
    <text evidence="1">Carbohydrate acid metabolism.</text>
</comment>
<evidence type="ECO:0000256" key="9">
    <source>
        <dbReference type="RuleBase" id="RU363066"/>
    </source>
</evidence>
<dbReference type="SUPFAM" id="SSF52540">
    <property type="entry name" value="P-loop containing nucleoside triphosphate hydrolases"/>
    <property type="match status" value="1"/>
</dbReference>
<evidence type="ECO:0000256" key="5">
    <source>
        <dbReference type="ARBA" id="ARBA00022741"/>
    </source>
</evidence>
<evidence type="ECO:0000256" key="6">
    <source>
        <dbReference type="ARBA" id="ARBA00022777"/>
    </source>
</evidence>
<keyword evidence="4 9" id="KW-0808">Transferase</keyword>
<protein>
    <recommendedName>
        <fullName evidence="3 9">Gluconokinase</fullName>
        <ecNumber evidence="3 9">2.7.1.12</ecNumber>
    </recommendedName>
</protein>
<dbReference type="PANTHER" id="PTHR43442">
    <property type="entry name" value="GLUCONOKINASE-RELATED"/>
    <property type="match status" value="1"/>
</dbReference>
<keyword evidence="7 9" id="KW-0067">ATP-binding</keyword>
<name>A0ABV8GBJ6_9ACTN</name>
<keyword evidence="11" id="KW-1185">Reference proteome</keyword>
<keyword evidence="6 9" id="KW-0418">Kinase</keyword>
<evidence type="ECO:0000256" key="3">
    <source>
        <dbReference type="ARBA" id="ARBA00012054"/>
    </source>
</evidence>
<reference evidence="11" key="1">
    <citation type="journal article" date="2019" name="Int. J. Syst. Evol. Microbiol.">
        <title>The Global Catalogue of Microorganisms (GCM) 10K type strain sequencing project: providing services to taxonomists for standard genome sequencing and annotation.</title>
        <authorList>
            <consortium name="The Broad Institute Genomics Platform"/>
            <consortium name="The Broad Institute Genome Sequencing Center for Infectious Disease"/>
            <person name="Wu L."/>
            <person name="Ma J."/>
        </authorList>
    </citation>
    <scope>NUCLEOTIDE SEQUENCE [LARGE SCALE GENOMIC DNA]</scope>
    <source>
        <strain evidence="11">TBRC 1276</strain>
    </source>
</reference>
<comment type="similarity">
    <text evidence="2 9">Belongs to the gluconokinase GntK/GntV family.</text>
</comment>
<sequence>MRPLVVVMGVSGSGKSTVGRLLAERLRVDFIDGDDLHPPANVAKMASGVPLTDDDRLPWLVAVGGVLADSRTQGAVVACSALKRKYRETILAAAPGALFVELHAAPGLIARRMEARTGHFMPGALLDSQMRTLEPLAADEPGFRVDNTREPEKLVPEILSLLAPRNGR</sequence>
<accession>A0ABV8GBJ6</accession>
<dbReference type="Pfam" id="PF13671">
    <property type="entry name" value="AAA_33"/>
    <property type="match status" value="1"/>
</dbReference>
<evidence type="ECO:0000256" key="7">
    <source>
        <dbReference type="ARBA" id="ARBA00022840"/>
    </source>
</evidence>
<evidence type="ECO:0000256" key="4">
    <source>
        <dbReference type="ARBA" id="ARBA00022679"/>
    </source>
</evidence>
<comment type="caution">
    <text evidence="10">The sequence shown here is derived from an EMBL/GenBank/DDBJ whole genome shotgun (WGS) entry which is preliminary data.</text>
</comment>
<dbReference type="EC" id="2.7.1.12" evidence="3 9"/>
<dbReference type="PANTHER" id="PTHR43442:SF3">
    <property type="entry name" value="GLUCONOKINASE-RELATED"/>
    <property type="match status" value="1"/>
</dbReference>
<dbReference type="Proteomes" id="UP001595851">
    <property type="component" value="Unassembled WGS sequence"/>
</dbReference>
<dbReference type="InterPro" id="IPR006001">
    <property type="entry name" value="Therm_gnt_kin"/>
</dbReference>
<evidence type="ECO:0000313" key="10">
    <source>
        <dbReference type="EMBL" id="MFC4010148.1"/>
    </source>
</evidence>
<keyword evidence="5 9" id="KW-0547">Nucleotide-binding</keyword>
<dbReference type="InterPro" id="IPR027417">
    <property type="entry name" value="P-loop_NTPase"/>
</dbReference>
<evidence type="ECO:0000256" key="1">
    <source>
        <dbReference type="ARBA" id="ARBA00004761"/>
    </source>
</evidence>
<evidence type="ECO:0000313" key="11">
    <source>
        <dbReference type="Proteomes" id="UP001595851"/>
    </source>
</evidence>
<proteinExistence type="inferred from homology"/>
<organism evidence="10 11">
    <name type="scientific">Nonomuraea purpurea</name>
    <dbReference type="NCBI Taxonomy" id="1849276"/>
    <lineage>
        <taxon>Bacteria</taxon>
        <taxon>Bacillati</taxon>
        <taxon>Actinomycetota</taxon>
        <taxon>Actinomycetes</taxon>
        <taxon>Streptosporangiales</taxon>
        <taxon>Streptosporangiaceae</taxon>
        <taxon>Nonomuraea</taxon>
    </lineage>
</organism>
<dbReference type="RefSeq" id="WP_379530166.1">
    <property type="nucleotide sequence ID" value="NZ_JBHSBI010000011.1"/>
</dbReference>
<dbReference type="NCBIfam" id="TIGR01313">
    <property type="entry name" value="therm_gnt_kin"/>
    <property type="match status" value="1"/>
</dbReference>
<dbReference type="EMBL" id="JBHSBI010000011">
    <property type="protein sequence ID" value="MFC4010148.1"/>
    <property type="molecule type" value="Genomic_DNA"/>
</dbReference>
<dbReference type="Gene3D" id="3.40.50.300">
    <property type="entry name" value="P-loop containing nucleotide triphosphate hydrolases"/>
    <property type="match status" value="1"/>
</dbReference>
<gene>
    <name evidence="10" type="ORF">ACFOY2_23175</name>
</gene>
<evidence type="ECO:0000256" key="2">
    <source>
        <dbReference type="ARBA" id="ARBA00008420"/>
    </source>
</evidence>